<name>A0A5J6L836_9MICO</name>
<sequence length="129" mass="13769">MRGRSSAAEIAAELSKAVARGNGRLAYRLLIQLADDLRAVDAAGRVVLAAEEPPNVGRWSDAIAGIVELRLREAGAPLPDWVVASIGDPNDLWEPDRGVKLPWGADLKLVPEPLSRRGVAIEASELESV</sequence>
<dbReference type="KEGG" id="mlz:F6J85_17160"/>
<keyword evidence="2" id="KW-1185">Reference proteome</keyword>
<dbReference type="EMBL" id="CP044232">
    <property type="protein sequence ID" value="QEW04643.1"/>
    <property type="molecule type" value="Genomic_DNA"/>
</dbReference>
<dbReference type="RefSeq" id="WP_150926946.1">
    <property type="nucleotide sequence ID" value="NZ_CP044232.1"/>
</dbReference>
<proteinExistence type="predicted"/>
<dbReference type="AlphaFoldDB" id="A0A5J6L836"/>
<dbReference type="Proteomes" id="UP000325516">
    <property type="component" value="Chromosome"/>
</dbReference>
<accession>A0A5J6L836</accession>
<reference evidence="2" key="1">
    <citation type="submission" date="2019-09" db="EMBL/GenBank/DDBJ databases">
        <title>Mumia zhuanghuii sp. nov. isolated from the intestinal contents of plateau pika (Ochotona curzoniae) in the Qinghai-Tibet plateau of China.</title>
        <authorList>
            <person name="Tian Z."/>
        </authorList>
    </citation>
    <scope>NUCLEOTIDE SEQUENCE [LARGE SCALE GENOMIC DNA]</scope>
    <source>
        <strain evidence="2">L-031</strain>
    </source>
</reference>
<evidence type="ECO:0000313" key="1">
    <source>
        <dbReference type="EMBL" id="QEW04643.1"/>
    </source>
</evidence>
<evidence type="ECO:0000313" key="2">
    <source>
        <dbReference type="Proteomes" id="UP000325516"/>
    </source>
</evidence>
<gene>
    <name evidence="1" type="ORF">F6J85_17160</name>
</gene>
<organism evidence="1 2">
    <name type="scientific">Microbacterium lushaniae</name>
    <dbReference type="NCBI Taxonomy" id="2614639"/>
    <lineage>
        <taxon>Bacteria</taxon>
        <taxon>Bacillati</taxon>
        <taxon>Actinomycetota</taxon>
        <taxon>Actinomycetes</taxon>
        <taxon>Micrococcales</taxon>
        <taxon>Microbacteriaceae</taxon>
        <taxon>Microbacterium</taxon>
    </lineage>
</organism>
<protein>
    <submittedName>
        <fullName evidence="1">Uncharacterized protein</fullName>
    </submittedName>
</protein>